<protein>
    <submittedName>
        <fullName evidence="2">Uncharacterized protein</fullName>
    </submittedName>
</protein>
<comment type="caution">
    <text evidence="2">The sequence shown here is derived from an EMBL/GenBank/DDBJ whole genome shotgun (WGS) entry which is preliminary data.</text>
</comment>
<feature type="region of interest" description="Disordered" evidence="1">
    <location>
        <begin position="1"/>
        <end position="20"/>
    </location>
</feature>
<keyword evidence="3" id="KW-1185">Reference proteome</keyword>
<name>A0A8H6EN71_9HELO</name>
<dbReference type="Proteomes" id="UP000531561">
    <property type="component" value="Unassembled WGS sequence"/>
</dbReference>
<evidence type="ECO:0000256" key="1">
    <source>
        <dbReference type="SAM" id="MobiDB-lite"/>
    </source>
</evidence>
<gene>
    <name evidence="2" type="ORF">Bfra_000237</name>
</gene>
<dbReference type="AlphaFoldDB" id="A0A8H6EN71"/>
<proteinExistence type="predicted"/>
<accession>A0A8H6EN71</accession>
<sequence length="108" mass="12554">MSLYFSHPKQEKQPANVESPDIHAIQVKNLETFVKTDFENLGEDGEISFEIDLIKHRDLARNFLPHSALEILKLRKRSCIVRYVDVFVDRMKATGGEKGVELRQWADR</sequence>
<dbReference type="RefSeq" id="XP_037197015.1">
    <property type="nucleotide sequence ID" value="XM_037330682.1"/>
</dbReference>
<organism evidence="2 3">
    <name type="scientific">Botrytis fragariae</name>
    <dbReference type="NCBI Taxonomy" id="1964551"/>
    <lineage>
        <taxon>Eukaryota</taxon>
        <taxon>Fungi</taxon>
        <taxon>Dikarya</taxon>
        <taxon>Ascomycota</taxon>
        <taxon>Pezizomycotina</taxon>
        <taxon>Leotiomycetes</taxon>
        <taxon>Helotiales</taxon>
        <taxon>Sclerotiniaceae</taxon>
        <taxon>Botrytis</taxon>
    </lineage>
</organism>
<evidence type="ECO:0000313" key="2">
    <source>
        <dbReference type="EMBL" id="KAF5878070.1"/>
    </source>
</evidence>
<dbReference type="GeneID" id="59254374"/>
<dbReference type="EMBL" id="JABFCT010000002">
    <property type="protein sequence ID" value="KAF5878070.1"/>
    <property type="molecule type" value="Genomic_DNA"/>
</dbReference>
<evidence type="ECO:0000313" key="3">
    <source>
        <dbReference type="Proteomes" id="UP000531561"/>
    </source>
</evidence>
<reference evidence="2 3" key="1">
    <citation type="journal article" date="2020" name="Phytopathology">
        <title>A high-quality genome resource of Botrytis fragariae, a new and rapidly spreading fungal pathogen causing strawberry gray mold in the U.S.A.</title>
        <authorList>
            <person name="Wu Y."/>
            <person name="Saski C.A."/>
            <person name="Schnabel G."/>
            <person name="Xiao S."/>
            <person name="Hu M."/>
        </authorList>
    </citation>
    <scope>NUCLEOTIDE SEQUENCE [LARGE SCALE GENOMIC DNA]</scope>
    <source>
        <strain evidence="2 3">BVB16</strain>
    </source>
</reference>
<dbReference type="OrthoDB" id="1470350at2759"/>